<dbReference type="Gene3D" id="3.30.420.40">
    <property type="match status" value="2"/>
</dbReference>
<dbReference type="SUPFAM" id="SSF53067">
    <property type="entry name" value="Actin-like ATPase domain"/>
    <property type="match status" value="1"/>
</dbReference>
<dbReference type="RefSeq" id="WP_140589083.1">
    <property type="nucleotide sequence ID" value="NZ_VFRR01000019.1"/>
</dbReference>
<dbReference type="InterPro" id="IPR043129">
    <property type="entry name" value="ATPase_NBD"/>
</dbReference>
<dbReference type="PANTHER" id="PTHR18964:SF169">
    <property type="entry name" value="N-ACETYLMANNOSAMINE KINASE"/>
    <property type="match status" value="1"/>
</dbReference>
<dbReference type="InterPro" id="IPR036388">
    <property type="entry name" value="WH-like_DNA-bd_sf"/>
</dbReference>
<evidence type="ECO:0000313" key="2">
    <source>
        <dbReference type="EMBL" id="TPE50577.1"/>
    </source>
</evidence>
<keyword evidence="3" id="KW-1185">Reference proteome</keyword>
<dbReference type="Proteomes" id="UP000315901">
    <property type="component" value="Unassembled WGS sequence"/>
</dbReference>
<evidence type="ECO:0000259" key="1">
    <source>
        <dbReference type="Pfam" id="PF12802"/>
    </source>
</evidence>
<dbReference type="Pfam" id="PF12802">
    <property type="entry name" value="MarR_2"/>
    <property type="match status" value="1"/>
</dbReference>
<gene>
    <name evidence="2" type="ORF">FJM67_10475</name>
</gene>
<dbReference type="OrthoDB" id="8595273at2"/>
<comment type="caution">
    <text evidence="2">The sequence shown here is derived from an EMBL/GenBank/DDBJ whole genome shotgun (WGS) entry which is preliminary data.</text>
</comment>
<evidence type="ECO:0000313" key="3">
    <source>
        <dbReference type="Proteomes" id="UP000315901"/>
    </source>
</evidence>
<name>A0A501WTC9_9GAMM</name>
<protein>
    <submittedName>
        <fullName evidence="2">ROK family transcriptional regulator</fullName>
    </submittedName>
</protein>
<dbReference type="EMBL" id="VFRR01000019">
    <property type="protein sequence ID" value="TPE50577.1"/>
    <property type="molecule type" value="Genomic_DNA"/>
</dbReference>
<dbReference type="GO" id="GO:0003700">
    <property type="term" value="F:DNA-binding transcription factor activity"/>
    <property type="evidence" value="ECO:0007669"/>
    <property type="project" value="InterPro"/>
</dbReference>
<accession>A0A501WTC9</accession>
<dbReference type="PANTHER" id="PTHR18964">
    <property type="entry name" value="ROK (REPRESSOR, ORF, KINASE) FAMILY"/>
    <property type="match status" value="1"/>
</dbReference>
<feature type="domain" description="HTH marR-type" evidence="1">
    <location>
        <begin position="18"/>
        <end position="68"/>
    </location>
</feature>
<proteinExistence type="predicted"/>
<reference evidence="2 3" key="1">
    <citation type="submission" date="2019-06" db="EMBL/GenBank/DDBJ databases">
        <title>A novel bacterium of genus Marinomonas, isolated from coastal sand.</title>
        <authorList>
            <person name="Huang H."/>
            <person name="Mo K."/>
            <person name="Hu Y."/>
        </authorList>
    </citation>
    <scope>NUCLEOTIDE SEQUENCE [LARGE SCALE GENOMIC DNA]</scope>
    <source>
        <strain evidence="2 3">HB171799</strain>
    </source>
</reference>
<dbReference type="SUPFAM" id="SSF46785">
    <property type="entry name" value="Winged helix' DNA-binding domain"/>
    <property type="match status" value="1"/>
</dbReference>
<dbReference type="AlphaFoldDB" id="A0A501WTC9"/>
<dbReference type="GO" id="GO:0009384">
    <property type="term" value="F:N-acylmannosamine kinase activity"/>
    <property type="evidence" value="ECO:0007669"/>
    <property type="project" value="TreeGrafter"/>
</dbReference>
<dbReference type="GO" id="GO:0019262">
    <property type="term" value="P:N-acetylneuraminate catabolic process"/>
    <property type="evidence" value="ECO:0007669"/>
    <property type="project" value="TreeGrafter"/>
</dbReference>
<dbReference type="Pfam" id="PF00480">
    <property type="entry name" value="ROK"/>
    <property type="match status" value="1"/>
</dbReference>
<dbReference type="Gene3D" id="1.10.10.10">
    <property type="entry name" value="Winged helix-like DNA-binding domain superfamily/Winged helix DNA-binding domain"/>
    <property type="match status" value="1"/>
</dbReference>
<dbReference type="InterPro" id="IPR036390">
    <property type="entry name" value="WH_DNA-bd_sf"/>
</dbReference>
<sequence>MRNATSTSEQSRLFNERIILNVIRNEPGIARADIALLTGLSAQSISVICHSLLERELIQVRGKTKGRRGQPRIELELNGQGAFAIGINVDRNSISIALVNFLGEVIYTQSSACLFPGEVEAKAVVTELLEQARQELGDYWVKVAGIGFSCPDYMDCWLETMLPAHTSTSDIRRIADRVSYWQYESFETWLGEQTQLRALRENDAVVSALAEKFLATSCPYFLYFFISIATGAAIVSDGEIVRGADGRAGHFGLIPLMDNPFGSCIVEVLSLSGLRRYLEQAGINLSDDWLVTPSQQVMAATEQWGQVIAPIVAPVFASVIAMENPQLMLFGGHLPQWLAQSLLPLIEQATADISLLPVPPFTLAKTAHFSGAIGAALLPLYDTFAPHKSVLIRQG</sequence>
<dbReference type="InterPro" id="IPR000835">
    <property type="entry name" value="HTH_MarR-typ"/>
</dbReference>
<organism evidence="2 3">
    <name type="scientific">Maribrevibacterium harenarium</name>
    <dbReference type="NCBI Taxonomy" id="2589817"/>
    <lineage>
        <taxon>Bacteria</taxon>
        <taxon>Pseudomonadati</taxon>
        <taxon>Pseudomonadota</taxon>
        <taxon>Gammaproteobacteria</taxon>
        <taxon>Oceanospirillales</taxon>
        <taxon>Oceanospirillaceae</taxon>
        <taxon>Maribrevibacterium</taxon>
    </lineage>
</organism>
<dbReference type="InterPro" id="IPR000600">
    <property type="entry name" value="ROK"/>
</dbReference>